<dbReference type="EMBL" id="FNGW01000003">
    <property type="protein sequence ID" value="SDL75812.1"/>
    <property type="molecule type" value="Genomic_DNA"/>
</dbReference>
<dbReference type="RefSeq" id="WP_092724991.1">
    <property type="nucleotide sequence ID" value="NZ_FNGW01000003.1"/>
</dbReference>
<reference evidence="1 2" key="1">
    <citation type="submission" date="2016-10" db="EMBL/GenBank/DDBJ databases">
        <authorList>
            <person name="de Groot N.N."/>
        </authorList>
    </citation>
    <scope>NUCLEOTIDE SEQUENCE [LARGE SCALE GENOMIC DNA]</scope>
    <source>
        <strain evidence="1 2">DSM 797</strain>
    </source>
</reference>
<dbReference type="Gene3D" id="3.40.960.10">
    <property type="entry name" value="VSR Endonuclease"/>
    <property type="match status" value="1"/>
</dbReference>
<evidence type="ECO:0000313" key="1">
    <source>
        <dbReference type="EMBL" id="SDL75812.1"/>
    </source>
</evidence>
<organism evidence="1 2">
    <name type="scientific">Romboutsia lituseburensis DSM 797</name>
    <dbReference type="NCBI Taxonomy" id="1121325"/>
    <lineage>
        <taxon>Bacteria</taxon>
        <taxon>Bacillati</taxon>
        <taxon>Bacillota</taxon>
        <taxon>Clostridia</taxon>
        <taxon>Peptostreptococcales</taxon>
        <taxon>Peptostreptococcaceae</taxon>
        <taxon>Romboutsia</taxon>
    </lineage>
</organism>
<dbReference type="AlphaFoldDB" id="A0A1G9MNG4"/>
<sequence>MLHLPLRAVKYIRNEFEKNLYKYSTETYNINEFEKVVILEDSLALYIGIQKEDFCVCENVKEKYGWTKDCEFMDMPEKGKDYYILFIEELTYNALGFKYNHSGFIRDMESFTGISYLDLDVTYTKFKGYSRTYWCQEEKTLVEKINELVPKAKLKERYKSWEGIKYNFIVLEIEDVNGNIEYGVAYTTQNPHTYINSRCKKILKQGTYNSIGDIRQGNLKLKKAFESWKGKTRKYRLENHFRYFYLSKHFREKDNVWRYADKILENAYKDEYTHKEKSTYLKPINKWISEELVYNLTKKLYKDYNVIYQHRPFFLKGPTGGQMSYDVFISGLNIAIEYQGKQHFEAVEFFGGEEGYRKNVERDKLKKQLSDKYGIKLVYINYWEEINLKLIDEKISNRKCN</sequence>
<evidence type="ECO:0000313" key="2">
    <source>
        <dbReference type="Proteomes" id="UP000199068"/>
    </source>
</evidence>
<accession>A0A1G9MNG4</accession>
<dbReference type="STRING" id="1121325.SAMN04515677_103295"/>
<name>A0A1G9MNG4_9FIRM</name>
<dbReference type="Proteomes" id="UP000199068">
    <property type="component" value="Unassembled WGS sequence"/>
</dbReference>
<gene>
    <name evidence="1" type="ORF">SAMN04515677_103295</name>
</gene>
<protein>
    <submittedName>
        <fullName evidence="1">Organiser of macrodomain of Terminus of chromosome</fullName>
    </submittedName>
</protein>
<proteinExistence type="predicted"/>
<keyword evidence="2" id="KW-1185">Reference proteome</keyword>